<gene>
    <name evidence="2" type="ORF">Pmani_002372</name>
</gene>
<feature type="region of interest" description="Disordered" evidence="1">
    <location>
        <begin position="1"/>
        <end position="28"/>
    </location>
</feature>
<evidence type="ECO:0000256" key="1">
    <source>
        <dbReference type="SAM" id="MobiDB-lite"/>
    </source>
</evidence>
<keyword evidence="3" id="KW-1185">Reference proteome</keyword>
<evidence type="ECO:0000313" key="3">
    <source>
        <dbReference type="Proteomes" id="UP001292094"/>
    </source>
</evidence>
<name>A0AAE1QIP6_9EUCA</name>
<comment type="caution">
    <text evidence="2">The sequence shown here is derived from an EMBL/GenBank/DDBJ whole genome shotgun (WGS) entry which is preliminary data.</text>
</comment>
<dbReference type="EMBL" id="JAWZYT010000168">
    <property type="protein sequence ID" value="KAK4327143.1"/>
    <property type="molecule type" value="Genomic_DNA"/>
</dbReference>
<dbReference type="AlphaFoldDB" id="A0AAE1QIP6"/>
<dbReference type="Proteomes" id="UP001292094">
    <property type="component" value="Unassembled WGS sequence"/>
</dbReference>
<proteinExistence type="predicted"/>
<sequence>MDTTSPTPAPTLVTQAPTEVQPPHLNTNAITQSPTTQLIITQEAHTDDTLTPKVQSLSNDVLQSTCTPTITQPPLTGTATAPVIDVTWTSLTDNSRILRVIDSPVSRNDDTHQPPHFHDISDTEETQLHRISKDLETIKSHLKTKDNEIELLNMEVKSAFTVIGLLQQRISELEQQNGNSRQCEVTTNVPTPSFCLLLGDTNFRRVAI</sequence>
<reference evidence="2" key="1">
    <citation type="submission" date="2023-11" db="EMBL/GenBank/DDBJ databases">
        <title>Genome assemblies of two species of porcelain crab, Petrolisthes cinctipes and Petrolisthes manimaculis (Anomura: Porcellanidae).</title>
        <authorList>
            <person name="Angst P."/>
        </authorList>
    </citation>
    <scope>NUCLEOTIDE SEQUENCE</scope>
    <source>
        <strain evidence="2">PB745_02</strain>
        <tissue evidence="2">Gill</tissue>
    </source>
</reference>
<organism evidence="2 3">
    <name type="scientific">Petrolisthes manimaculis</name>
    <dbReference type="NCBI Taxonomy" id="1843537"/>
    <lineage>
        <taxon>Eukaryota</taxon>
        <taxon>Metazoa</taxon>
        <taxon>Ecdysozoa</taxon>
        <taxon>Arthropoda</taxon>
        <taxon>Crustacea</taxon>
        <taxon>Multicrustacea</taxon>
        <taxon>Malacostraca</taxon>
        <taxon>Eumalacostraca</taxon>
        <taxon>Eucarida</taxon>
        <taxon>Decapoda</taxon>
        <taxon>Pleocyemata</taxon>
        <taxon>Anomura</taxon>
        <taxon>Galatheoidea</taxon>
        <taxon>Porcellanidae</taxon>
        <taxon>Petrolisthes</taxon>
    </lineage>
</organism>
<protein>
    <submittedName>
        <fullName evidence="2">Uncharacterized protein</fullName>
    </submittedName>
</protein>
<evidence type="ECO:0000313" key="2">
    <source>
        <dbReference type="EMBL" id="KAK4327143.1"/>
    </source>
</evidence>
<accession>A0AAE1QIP6</accession>